<feature type="region of interest" description="Disordered" evidence="1">
    <location>
        <begin position="1234"/>
        <end position="1265"/>
    </location>
</feature>
<dbReference type="InterPro" id="IPR011050">
    <property type="entry name" value="Pectin_lyase_fold/virulence"/>
</dbReference>
<evidence type="ECO:0000313" key="4">
    <source>
        <dbReference type="EMBL" id="WPH01842.1"/>
    </source>
</evidence>
<protein>
    <recommendedName>
        <fullName evidence="3">Rhamnogalacturonase A/B/Epimerase-like pectate lyase domain-containing protein</fullName>
    </recommendedName>
</protein>
<gene>
    <name evidence="4" type="ORF">R9X50_00469600</name>
</gene>
<dbReference type="CDD" id="cd23668">
    <property type="entry name" value="GH55_beta13glucanase-like"/>
    <property type="match status" value="1"/>
</dbReference>
<dbReference type="EMBL" id="CP138585">
    <property type="protein sequence ID" value="WPH01842.1"/>
    <property type="molecule type" value="Genomic_DNA"/>
</dbReference>
<dbReference type="SUPFAM" id="SSF51126">
    <property type="entry name" value="Pectin lyase-like"/>
    <property type="match status" value="2"/>
</dbReference>
<feature type="domain" description="Rhamnogalacturonase A/B/Epimerase-like pectate lyase" evidence="3">
    <location>
        <begin position="495"/>
        <end position="551"/>
    </location>
</feature>
<evidence type="ECO:0000259" key="3">
    <source>
        <dbReference type="Pfam" id="PF12708"/>
    </source>
</evidence>
<name>A0AAQ3M4R2_9PEZI</name>
<dbReference type="Pfam" id="PF12708">
    <property type="entry name" value="Pect-lyase_RHGA_epim"/>
    <property type="match status" value="2"/>
</dbReference>
<feature type="signal peptide" evidence="2">
    <location>
        <begin position="1"/>
        <end position="18"/>
    </location>
</feature>
<evidence type="ECO:0000256" key="1">
    <source>
        <dbReference type="SAM" id="MobiDB-lite"/>
    </source>
</evidence>
<dbReference type="InterPro" id="IPR024535">
    <property type="entry name" value="RHGA/B-epi-like_pectate_lyase"/>
</dbReference>
<proteinExistence type="predicted"/>
<accession>A0AAQ3M4R2</accession>
<dbReference type="Proteomes" id="UP001303373">
    <property type="component" value="Chromosome 6"/>
</dbReference>
<organism evidence="4 5">
    <name type="scientific">Acrodontium crateriforme</name>
    <dbReference type="NCBI Taxonomy" id="150365"/>
    <lineage>
        <taxon>Eukaryota</taxon>
        <taxon>Fungi</taxon>
        <taxon>Dikarya</taxon>
        <taxon>Ascomycota</taxon>
        <taxon>Pezizomycotina</taxon>
        <taxon>Dothideomycetes</taxon>
        <taxon>Dothideomycetidae</taxon>
        <taxon>Mycosphaerellales</taxon>
        <taxon>Teratosphaeriaceae</taxon>
        <taxon>Acrodontium</taxon>
    </lineage>
</organism>
<sequence>MSFLRCIAWFLTVNPTAAVQFTNPVGFVGSHAPLPKGTPGLFPEYMRDNVNNEYGTAPDHGLFDGPLLGPISDFDASRIKIEGSNGLEVLSDIIHTRNMTNGSNARSTTVARDTGSYWLESLGSKGIMPLAGSDFEFFRNVKDYGAVGDGSTDDTVAINKAASDGPVCGSDCGSTTVHGTVVYFPPGTYLVSSPIVQYYHQQFIGDPVSPPTLKSSTYFTGIAVVDSDVYIPGGSGQEWYINQNNFYRSIQNINFDLSGQATRNFQNGQIYTPTGIHWQPAQGTSITNCAFTMSGSTAVGILMENGSGGFMSDLEFTGGNAGMVVGSQQFTFRNMSFKQCMQAISVIWNWGMSFQNIYVESCPIAFNCTAHGGPTNQGAGSLSIIDSHFNGVKQAITVASSGVITNIVLENVRIESTDVVVQDDSGKTIFPGTEGDISVTTWALGGAYLNQTGEREHLSGYTNPTTTRPSVLLDSNGRYLTQSKPLSLSMTPVVATDHGVKNDMTGDQTSAINSLLASNIGNVIFFPAGIYLVQGTVFIPEGSKIIGSGFSQIMATGPYFGDKDKPNVMVRVGNPGESGVVEIQDFLFTVQGPTAGCILVEWNIAQSSPGSAAMWNSNFRVGGAAGSDLQVAQCQGATADNEKCQAASLMLHLTPGSSAYLENVWAWVADHDLDNPDNAKTTESRSGAPINANTNVNIYAGRGILIESKGPTWFWATASEHSELYNYQLANAGDIILSHMQTESPYYQPEKGIDAFAYQPGSGSFVQDPTFDECSDSNCYSAWALRILNSSQIGIYTSGFYSFFNQHVLGCGSQQDCQEHLIETNYVGDLFYYNILTYGAVEIVSPAGGIFPPIFFNDSNQDGYTSEVAAYLELADSSAASLGIGLNASDGGRVVYIDPAVWVEPQASRTVGCIPPCTLVLPPITLSAPTTISIPPWTTTIEVGWTTTTAITTSGVTITSSFFTSITETTVITIPPVTTTEIPIWNVVIPSGGSGPVAGPTTTTTTTPAAILIFPTSSITPPPIVITDNPNPLNQTGVTHPLVTRTIYPPPWPWVTTTSSHDTNLPSITWQSSKPKPTCHSGCGTECKYWCRGCNPLPLICKLTGNCCTGSDFCTTICPPGTGSGNDGNIPPNDPNNDDDDDNCSTVTASDCTTQCIGTSCSATCRTFEGCKTTGSDLATTETPADYWIGNLENWITESHDAAYSISVAASVESELIASSVVFTTGTVLTAYPTQGLSPPSGRMTTTSSISSSTPTITQPPNHGPSSTATLYVGNYPTLTGDQGDLVYTYFYGFYEGAFTNAYCGDIVTNTVSGGYSHLSSPIPYPATVRAPHPVFTYTGCIYEDGNAPEAGFGGLFTCDSGEVQYACNIANHSSPYNCESGGPGFPGESGGSDLDLWPLAYCVIPP</sequence>
<evidence type="ECO:0000256" key="2">
    <source>
        <dbReference type="SAM" id="SignalP"/>
    </source>
</evidence>
<dbReference type="InterPro" id="IPR012334">
    <property type="entry name" value="Pectin_lyas_fold"/>
</dbReference>
<dbReference type="Gene3D" id="2.160.20.10">
    <property type="entry name" value="Single-stranded right-handed beta-helix, Pectin lyase-like"/>
    <property type="match status" value="2"/>
</dbReference>
<feature type="chain" id="PRO_5043050581" description="Rhamnogalacturonase A/B/Epimerase-like pectate lyase domain-containing protein" evidence="2">
    <location>
        <begin position="19"/>
        <end position="1407"/>
    </location>
</feature>
<feature type="domain" description="Rhamnogalacturonase A/B/Epimerase-like pectate lyase" evidence="3">
    <location>
        <begin position="138"/>
        <end position="363"/>
    </location>
</feature>
<evidence type="ECO:0000313" key="5">
    <source>
        <dbReference type="Proteomes" id="UP001303373"/>
    </source>
</evidence>
<feature type="compositionally biased region" description="Low complexity" evidence="1">
    <location>
        <begin position="1245"/>
        <end position="1257"/>
    </location>
</feature>
<reference evidence="4 5" key="1">
    <citation type="submission" date="2023-11" db="EMBL/GenBank/DDBJ databases">
        <title>An acidophilic fungus is an integral part of prey digestion in a carnivorous sundew plant.</title>
        <authorList>
            <person name="Tsai I.J."/>
        </authorList>
    </citation>
    <scope>NUCLEOTIDE SEQUENCE [LARGE SCALE GENOMIC DNA]</scope>
    <source>
        <strain evidence="4">169a</strain>
    </source>
</reference>
<keyword evidence="5" id="KW-1185">Reference proteome</keyword>
<keyword evidence="2" id="KW-0732">Signal</keyword>